<organism evidence="1 2">
    <name type="scientific">Boothiomyces macroporosus</name>
    <dbReference type="NCBI Taxonomy" id="261099"/>
    <lineage>
        <taxon>Eukaryota</taxon>
        <taxon>Fungi</taxon>
        <taxon>Fungi incertae sedis</taxon>
        <taxon>Chytridiomycota</taxon>
        <taxon>Chytridiomycota incertae sedis</taxon>
        <taxon>Chytridiomycetes</taxon>
        <taxon>Rhizophydiales</taxon>
        <taxon>Terramycetaceae</taxon>
        <taxon>Boothiomyces</taxon>
    </lineage>
</organism>
<accession>A0AAD5UFV8</accession>
<dbReference type="AlphaFoldDB" id="A0AAD5UFV8"/>
<evidence type="ECO:0000313" key="2">
    <source>
        <dbReference type="Proteomes" id="UP001210925"/>
    </source>
</evidence>
<keyword evidence="2" id="KW-1185">Reference proteome</keyword>
<proteinExistence type="predicted"/>
<name>A0AAD5UFV8_9FUNG</name>
<reference evidence="1" key="1">
    <citation type="submission" date="2020-05" db="EMBL/GenBank/DDBJ databases">
        <title>Phylogenomic resolution of chytrid fungi.</title>
        <authorList>
            <person name="Stajich J.E."/>
            <person name="Amses K."/>
            <person name="Simmons R."/>
            <person name="Seto K."/>
            <person name="Myers J."/>
            <person name="Bonds A."/>
            <person name="Quandt C.A."/>
            <person name="Barry K."/>
            <person name="Liu P."/>
            <person name="Grigoriev I."/>
            <person name="Longcore J.E."/>
            <person name="James T.Y."/>
        </authorList>
    </citation>
    <scope>NUCLEOTIDE SEQUENCE</scope>
    <source>
        <strain evidence="1">PLAUS21</strain>
    </source>
</reference>
<sequence>MRTERSESYRLRHDGIGTVKLPFDINQNSPQNIERGNQRLNASLAFRLRKYTPLCLQAIKSDNPNDDPDHEYNDSIIGNAVYSASSVQKRTNTPSRPRIEVHQINQQEIPIPTTVNEQIEDIDDKSDFHGNHEDATSLDVSTQKRFLSKAQLLLRQSPTRTKKDAIDRERMLQKNSKVVTKYDDIRKILGWGPSLGTQRDVVDQAHTYRYLTVPLAKPRLRNITRGGKPTGVVVITNSKSPFPKIELPPVNLY</sequence>
<comment type="caution">
    <text evidence="1">The sequence shown here is derived from an EMBL/GenBank/DDBJ whole genome shotgun (WGS) entry which is preliminary data.</text>
</comment>
<dbReference type="EMBL" id="JADGKB010000082">
    <property type="protein sequence ID" value="KAJ3254593.1"/>
    <property type="molecule type" value="Genomic_DNA"/>
</dbReference>
<protein>
    <submittedName>
        <fullName evidence="1">Uncharacterized protein</fullName>
    </submittedName>
</protein>
<evidence type="ECO:0000313" key="1">
    <source>
        <dbReference type="EMBL" id="KAJ3254593.1"/>
    </source>
</evidence>
<gene>
    <name evidence="1" type="ORF">HK103_007078</name>
</gene>
<dbReference type="Proteomes" id="UP001210925">
    <property type="component" value="Unassembled WGS sequence"/>
</dbReference>